<evidence type="ECO:0000256" key="2">
    <source>
        <dbReference type="ARBA" id="ARBA00023265"/>
    </source>
</evidence>
<feature type="domain" description="SCP" evidence="4">
    <location>
        <begin position="67"/>
        <end position="203"/>
    </location>
</feature>
<gene>
    <name evidence="5" type="ORF">PanWU01x14_178620</name>
</gene>
<keyword evidence="2" id="KW-0611">Plant defense</keyword>
<dbReference type="SMART" id="SM00198">
    <property type="entry name" value="SCP"/>
    <property type="match status" value="1"/>
</dbReference>
<dbReference type="OrthoDB" id="337038at2759"/>
<dbReference type="STRING" id="3476.A0A2P5C701"/>
<sequence length="207" mass="23684">MARPHFFLFFILSMYLGCGIINSHVTNNDPSIGAEIETELKTSPFQNPPDNETVFQVSKKLCRDCFPESMKFLFEHNLVRARKGLLPLVWDTKLMYYARSWANKRKADCALEHSFADGQFDFGENIFWGGGPGWNATDAVTAWAEEEKYYNYGANSCAQGKMCGHYTQIVWRSTKRVGCAKVLCNNKDVFMTCNYDPPGNYFGERPY</sequence>
<evidence type="ECO:0000313" key="6">
    <source>
        <dbReference type="Proteomes" id="UP000237105"/>
    </source>
</evidence>
<evidence type="ECO:0000313" key="5">
    <source>
        <dbReference type="EMBL" id="PON56819.1"/>
    </source>
</evidence>
<protein>
    <submittedName>
        <fullName evidence="5">Ves allergen</fullName>
    </submittedName>
</protein>
<dbReference type="PROSITE" id="PS01010">
    <property type="entry name" value="CRISP_2"/>
    <property type="match status" value="1"/>
</dbReference>
<name>A0A2P5C701_PARAD</name>
<dbReference type="InterPro" id="IPR001283">
    <property type="entry name" value="CRISP-related"/>
</dbReference>
<dbReference type="InterPro" id="IPR018244">
    <property type="entry name" value="Allrgn_V5/Tpx1_CS"/>
</dbReference>
<feature type="chain" id="PRO_5015119223" evidence="3">
    <location>
        <begin position="20"/>
        <end position="207"/>
    </location>
</feature>
<reference evidence="6" key="1">
    <citation type="submission" date="2016-06" db="EMBL/GenBank/DDBJ databases">
        <title>Parallel loss of symbiosis genes in relatives of nitrogen-fixing non-legume Parasponia.</title>
        <authorList>
            <person name="Van Velzen R."/>
            <person name="Holmer R."/>
            <person name="Bu F."/>
            <person name="Rutten L."/>
            <person name="Van Zeijl A."/>
            <person name="Liu W."/>
            <person name="Santuari L."/>
            <person name="Cao Q."/>
            <person name="Sharma T."/>
            <person name="Shen D."/>
            <person name="Roswanjaya Y."/>
            <person name="Wardhani T."/>
            <person name="Kalhor M.S."/>
            <person name="Jansen J."/>
            <person name="Van den Hoogen J."/>
            <person name="Gungor B."/>
            <person name="Hartog M."/>
            <person name="Hontelez J."/>
            <person name="Verver J."/>
            <person name="Yang W.-C."/>
            <person name="Schijlen E."/>
            <person name="Repin R."/>
            <person name="Schilthuizen M."/>
            <person name="Schranz E."/>
            <person name="Heidstra R."/>
            <person name="Miyata K."/>
            <person name="Fedorova E."/>
            <person name="Kohlen W."/>
            <person name="Bisseling T."/>
            <person name="Smit S."/>
            <person name="Geurts R."/>
        </authorList>
    </citation>
    <scope>NUCLEOTIDE SEQUENCE [LARGE SCALE GENOMIC DNA]</scope>
    <source>
        <strain evidence="6">cv. WU1-14</strain>
    </source>
</reference>
<dbReference type="Gene3D" id="3.40.33.10">
    <property type="entry name" value="CAP"/>
    <property type="match status" value="1"/>
</dbReference>
<keyword evidence="6" id="KW-1185">Reference proteome</keyword>
<dbReference type="PRINTS" id="PR00837">
    <property type="entry name" value="V5TPXLIKE"/>
</dbReference>
<dbReference type="Pfam" id="PF00188">
    <property type="entry name" value="CAP"/>
    <property type="match status" value="1"/>
</dbReference>
<evidence type="ECO:0000259" key="4">
    <source>
        <dbReference type="SMART" id="SM00198"/>
    </source>
</evidence>
<evidence type="ECO:0000256" key="1">
    <source>
        <dbReference type="ARBA" id="ARBA00003143"/>
    </source>
</evidence>
<dbReference type="CDD" id="cd05381">
    <property type="entry name" value="CAP_PR-1"/>
    <property type="match status" value="1"/>
</dbReference>
<comment type="function">
    <text evidence="1">Probably involved in the defense reaction of plants against pathogens.</text>
</comment>
<dbReference type="FunFam" id="3.40.33.10:FF:000004">
    <property type="entry name" value="CAP, cysteine-rich secretory protein, antigen 5"/>
    <property type="match status" value="1"/>
</dbReference>
<dbReference type="InterPro" id="IPR002413">
    <property type="entry name" value="V5_allergen-like"/>
</dbReference>
<dbReference type="GO" id="GO:0005576">
    <property type="term" value="C:extracellular region"/>
    <property type="evidence" value="ECO:0007669"/>
    <property type="project" value="InterPro"/>
</dbReference>
<dbReference type="InterPro" id="IPR035940">
    <property type="entry name" value="CAP_sf"/>
</dbReference>
<proteinExistence type="predicted"/>
<dbReference type="PROSITE" id="PS01009">
    <property type="entry name" value="CRISP_1"/>
    <property type="match status" value="1"/>
</dbReference>
<dbReference type="Proteomes" id="UP000237105">
    <property type="component" value="Unassembled WGS sequence"/>
</dbReference>
<dbReference type="AlphaFoldDB" id="A0A2P5C701"/>
<feature type="signal peptide" evidence="3">
    <location>
        <begin position="1"/>
        <end position="19"/>
    </location>
</feature>
<dbReference type="PANTHER" id="PTHR10334">
    <property type="entry name" value="CYSTEINE-RICH SECRETORY PROTEIN-RELATED"/>
    <property type="match status" value="1"/>
</dbReference>
<dbReference type="PRINTS" id="PR00838">
    <property type="entry name" value="V5ALLERGEN"/>
</dbReference>
<keyword evidence="2" id="KW-0568">Pathogenesis-related protein</keyword>
<organism evidence="5 6">
    <name type="scientific">Parasponia andersonii</name>
    <name type="common">Sponia andersonii</name>
    <dbReference type="NCBI Taxonomy" id="3476"/>
    <lineage>
        <taxon>Eukaryota</taxon>
        <taxon>Viridiplantae</taxon>
        <taxon>Streptophyta</taxon>
        <taxon>Embryophyta</taxon>
        <taxon>Tracheophyta</taxon>
        <taxon>Spermatophyta</taxon>
        <taxon>Magnoliopsida</taxon>
        <taxon>eudicotyledons</taxon>
        <taxon>Gunneridae</taxon>
        <taxon>Pentapetalae</taxon>
        <taxon>rosids</taxon>
        <taxon>fabids</taxon>
        <taxon>Rosales</taxon>
        <taxon>Cannabaceae</taxon>
        <taxon>Parasponia</taxon>
    </lineage>
</organism>
<accession>A0A2P5C701</accession>
<dbReference type="InterPro" id="IPR014044">
    <property type="entry name" value="CAP_dom"/>
</dbReference>
<dbReference type="EMBL" id="JXTB01000167">
    <property type="protein sequence ID" value="PON56819.1"/>
    <property type="molecule type" value="Genomic_DNA"/>
</dbReference>
<evidence type="ECO:0000256" key="3">
    <source>
        <dbReference type="SAM" id="SignalP"/>
    </source>
</evidence>
<comment type="caution">
    <text evidence="5">The sequence shown here is derived from an EMBL/GenBank/DDBJ whole genome shotgun (WGS) entry which is preliminary data.</text>
</comment>
<dbReference type="SUPFAM" id="SSF55797">
    <property type="entry name" value="PR-1-like"/>
    <property type="match status" value="1"/>
</dbReference>
<keyword evidence="3" id="KW-0732">Signal</keyword>